<dbReference type="Pfam" id="PF00839">
    <property type="entry name" value="Cys_rich_FGFR"/>
    <property type="match status" value="2"/>
</dbReference>
<organism evidence="2 3">
    <name type="scientific">Roseibium salinum</name>
    <dbReference type="NCBI Taxonomy" id="1604349"/>
    <lineage>
        <taxon>Bacteria</taxon>
        <taxon>Pseudomonadati</taxon>
        <taxon>Pseudomonadota</taxon>
        <taxon>Alphaproteobacteria</taxon>
        <taxon>Hyphomicrobiales</taxon>
        <taxon>Stappiaceae</taxon>
        <taxon>Roseibium</taxon>
    </lineage>
</organism>
<accession>A0ABT3QXU8</accession>
<feature type="chain" id="PRO_5046703824" evidence="1">
    <location>
        <begin position="30"/>
        <end position="142"/>
    </location>
</feature>
<evidence type="ECO:0000313" key="3">
    <source>
        <dbReference type="Proteomes" id="UP001300261"/>
    </source>
</evidence>
<gene>
    <name evidence="2" type="ORF">ON753_04880</name>
</gene>
<dbReference type="RefSeq" id="WP_265961451.1">
    <property type="nucleotide sequence ID" value="NZ_JAPEVI010000003.1"/>
</dbReference>
<dbReference type="PANTHER" id="PTHR11884:SF1">
    <property type="entry name" value="GOLGI APPARATUS PROTEIN 1"/>
    <property type="match status" value="1"/>
</dbReference>
<evidence type="ECO:0000256" key="1">
    <source>
        <dbReference type="SAM" id="SignalP"/>
    </source>
</evidence>
<feature type="signal peptide" evidence="1">
    <location>
        <begin position="1"/>
        <end position="29"/>
    </location>
</feature>
<comment type="caution">
    <text evidence="2">The sequence shown here is derived from an EMBL/GenBank/DDBJ whole genome shotgun (WGS) entry which is preliminary data.</text>
</comment>
<protein>
    <submittedName>
        <fullName evidence="2">Cysteine rich repeat-containing protein</fullName>
    </submittedName>
</protein>
<dbReference type="EMBL" id="JAPEVI010000003">
    <property type="protein sequence ID" value="MCX2721742.1"/>
    <property type="molecule type" value="Genomic_DNA"/>
</dbReference>
<keyword evidence="3" id="KW-1185">Reference proteome</keyword>
<dbReference type="InterPro" id="IPR039728">
    <property type="entry name" value="GLG1"/>
</dbReference>
<reference evidence="2 3" key="1">
    <citation type="journal article" date="2016" name="Int. J. Syst. Evol. Microbiol.">
        <title>Labrenzia salina sp. nov., isolated from the rhizosphere of the halophyte Arthrocnemum macrostachyum.</title>
        <authorList>
            <person name="Camacho M."/>
            <person name="Redondo-Gomez S."/>
            <person name="Rodriguez-Llorente I."/>
            <person name="Rohde M."/>
            <person name="Sproer C."/>
            <person name="Schumann P."/>
            <person name="Klenk H.P."/>
            <person name="Montero-Calasanz M.D.C."/>
        </authorList>
    </citation>
    <scope>NUCLEOTIDE SEQUENCE [LARGE SCALE GENOMIC DNA]</scope>
    <source>
        <strain evidence="2 3">DSM 29163</strain>
    </source>
</reference>
<dbReference type="PANTHER" id="PTHR11884">
    <property type="entry name" value="SELECTIN LIGAND RELATED"/>
    <property type="match status" value="1"/>
</dbReference>
<dbReference type="Proteomes" id="UP001300261">
    <property type="component" value="Unassembled WGS sequence"/>
</dbReference>
<evidence type="ECO:0000313" key="2">
    <source>
        <dbReference type="EMBL" id="MCX2721742.1"/>
    </source>
</evidence>
<proteinExistence type="predicted"/>
<keyword evidence="1" id="KW-0732">Signal</keyword>
<dbReference type="InterPro" id="IPR001893">
    <property type="entry name" value="Cys-rich_GLG1_repeat"/>
</dbReference>
<sequence>MFSHRFAKLTAIAITGFLLSVLGSASPQAQGVLEDCASDITTYCAEVEPGHGRVLSCLYAYEDKISEACYAATIDFHDVMDFMFASVRDALASCAGDIDKHCSGTEFGHGRILTCLSETKAEIAPACKQVVNGFEQGLAASE</sequence>
<name>A0ABT3QXU8_9HYPH</name>